<evidence type="ECO:0000313" key="1">
    <source>
        <dbReference type="EnsemblMetazoa" id="MESCA009946-PA"/>
    </source>
</evidence>
<evidence type="ECO:0000313" key="2">
    <source>
        <dbReference type="Proteomes" id="UP000015102"/>
    </source>
</evidence>
<protein>
    <submittedName>
        <fullName evidence="1">Uncharacterized protein</fullName>
    </submittedName>
</protein>
<dbReference type="EnsemblMetazoa" id="MESCA009946-RA">
    <property type="protein sequence ID" value="MESCA009946-PA"/>
    <property type="gene ID" value="MESCA009946"/>
</dbReference>
<dbReference type="Proteomes" id="UP000015102">
    <property type="component" value="Unassembled WGS sequence"/>
</dbReference>
<reference evidence="2" key="1">
    <citation type="submission" date="2013-02" db="EMBL/GenBank/DDBJ databases">
        <authorList>
            <person name="Hughes D."/>
        </authorList>
    </citation>
    <scope>NUCLEOTIDE SEQUENCE</scope>
    <source>
        <strain>Durham</strain>
        <strain evidence="2">NC isolate 2 -- Noor lab</strain>
    </source>
</reference>
<reference evidence="1" key="2">
    <citation type="submission" date="2015-06" db="UniProtKB">
        <authorList>
            <consortium name="EnsemblMetazoa"/>
        </authorList>
    </citation>
    <scope>IDENTIFICATION</scope>
</reference>
<organism evidence="1 2">
    <name type="scientific">Megaselia scalaris</name>
    <name type="common">Humpbacked fly</name>
    <name type="synonym">Phora scalaris</name>
    <dbReference type="NCBI Taxonomy" id="36166"/>
    <lineage>
        <taxon>Eukaryota</taxon>
        <taxon>Metazoa</taxon>
        <taxon>Ecdysozoa</taxon>
        <taxon>Arthropoda</taxon>
        <taxon>Hexapoda</taxon>
        <taxon>Insecta</taxon>
        <taxon>Pterygota</taxon>
        <taxon>Neoptera</taxon>
        <taxon>Endopterygota</taxon>
        <taxon>Diptera</taxon>
        <taxon>Brachycera</taxon>
        <taxon>Muscomorpha</taxon>
        <taxon>Platypezoidea</taxon>
        <taxon>Phoridae</taxon>
        <taxon>Megaseliini</taxon>
        <taxon>Megaselia</taxon>
    </lineage>
</organism>
<sequence>MLYTLLGRGSAKKQIKGTLQCCCSNHRNYPKNPNQKHNPYIRAKHASHSGDGTVCAWGIDAERDEIVDECSGGSRL</sequence>
<dbReference type="AlphaFoldDB" id="T1H192"/>
<dbReference type="HOGENOM" id="CLU_2657287_0_0_1"/>
<dbReference type="EMBL" id="CAQQ02373002">
    <property type="status" value="NOT_ANNOTATED_CDS"/>
    <property type="molecule type" value="Genomic_DNA"/>
</dbReference>
<accession>T1H192</accession>
<name>T1H192_MEGSC</name>
<proteinExistence type="predicted"/>
<dbReference type="STRING" id="36166.T1H192"/>
<keyword evidence="2" id="KW-1185">Reference proteome</keyword>